<name>A0AAV2HLQ0_LYMST</name>
<evidence type="ECO:0000256" key="2">
    <source>
        <dbReference type="ARBA" id="ARBA00022741"/>
    </source>
</evidence>
<accession>A0AAV2HLQ0</accession>
<keyword evidence="6" id="KW-1185">Reference proteome</keyword>
<keyword evidence="2" id="KW-0547">Nucleotide-binding</keyword>
<gene>
    <name evidence="5" type="ORF">GSLYS_00007036001</name>
</gene>
<comment type="similarity">
    <text evidence="1">Belongs to the TRAFAC class TrmE-Era-EngA-EngB-Septin-like GTPase superfamily. AIG1/Toc34/Toc159-like paraseptin GTPase family. IAN subfamily.</text>
</comment>
<dbReference type="InterPro" id="IPR027417">
    <property type="entry name" value="P-loop_NTPase"/>
</dbReference>
<dbReference type="Pfam" id="PF04548">
    <property type="entry name" value="AIG1"/>
    <property type="match status" value="1"/>
</dbReference>
<dbReference type="EMBL" id="CAXITT010000131">
    <property type="protein sequence ID" value="CAL1533018.1"/>
    <property type="molecule type" value="Genomic_DNA"/>
</dbReference>
<organism evidence="5 6">
    <name type="scientific">Lymnaea stagnalis</name>
    <name type="common">Great pond snail</name>
    <name type="synonym">Helix stagnalis</name>
    <dbReference type="NCBI Taxonomy" id="6523"/>
    <lineage>
        <taxon>Eukaryota</taxon>
        <taxon>Metazoa</taxon>
        <taxon>Spiralia</taxon>
        <taxon>Lophotrochozoa</taxon>
        <taxon>Mollusca</taxon>
        <taxon>Gastropoda</taxon>
        <taxon>Heterobranchia</taxon>
        <taxon>Euthyneura</taxon>
        <taxon>Panpulmonata</taxon>
        <taxon>Hygrophila</taxon>
        <taxon>Lymnaeoidea</taxon>
        <taxon>Lymnaeidae</taxon>
        <taxon>Lymnaea</taxon>
    </lineage>
</organism>
<protein>
    <recommendedName>
        <fullName evidence="4">AIG1-type G domain-containing protein</fullName>
    </recommendedName>
</protein>
<dbReference type="Proteomes" id="UP001497497">
    <property type="component" value="Unassembled WGS sequence"/>
</dbReference>
<sequence>MAFTDRIPQFYKMMMALASLPWKLLNLKKFMEDVNIVLLGKTGHGKSATGNTILGRDTFESLATPSSTTRMIEKSSSLYNNTRIRVFDTPGPFETIFNIESNYFDIEATCENMNMLMRGCSEAGVSAFFFVFSIMARYTREEIQTISILENIFGPDVILRFGALIFTHGDNFEQNFSTWIETQQGPIRELLNKFNGKVLLITNKPGLGRARSNARVNMIEMAKQIRQNNGINYNCSVDYARASRSRELLVFSANVEVIKKELRTKINKLNDAIEEHDTISKTEETEFVLRMSILRAEIVRESKGTDKLNLLIDQLDQLRVDMKTKVRKCSIV</sequence>
<dbReference type="Gene3D" id="3.40.50.300">
    <property type="entry name" value="P-loop containing nucleotide triphosphate hydrolases"/>
    <property type="match status" value="1"/>
</dbReference>
<evidence type="ECO:0000313" key="5">
    <source>
        <dbReference type="EMBL" id="CAL1533018.1"/>
    </source>
</evidence>
<reference evidence="5 6" key="1">
    <citation type="submission" date="2024-04" db="EMBL/GenBank/DDBJ databases">
        <authorList>
            <consortium name="Genoscope - CEA"/>
            <person name="William W."/>
        </authorList>
    </citation>
    <scope>NUCLEOTIDE SEQUENCE [LARGE SCALE GENOMIC DNA]</scope>
</reference>
<dbReference type="PROSITE" id="PS51720">
    <property type="entry name" value="G_AIG1"/>
    <property type="match status" value="1"/>
</dbReference>
<comment type="caution">
    <text evidence="5">The sequence shown here is derived from an EMBL/GenBank/DDBJ whole genome shotgun (WGS) entry which is preliminary data.</text>
</comment>
<evidence type="ECO:0000256" key="1">
    <source>
        <dbReference type="ARBA" id="ARBA00008535"/>
    </source>
</evidence>
<dbReference type="InterPro" id="IPR006703">
    <property type="entry name" value="G_AIG1"/>
</dbReference>
<dbReference type="SUPFAM" id="SSF52540">
    <property type="entry name" value="P-loop containing nucleoside triphosphate hydrolases"/>
    <property type="match status" value="1"/>
</dbReference>
<dbReference type="AlphaFoldDB" id="A0AAV2HLQ0"/>
<dbReference type="PANTHER" id="PTHR10903:SF184">
    <property type="entry name" value="GTP-BINDING PROTEIN A"/>
    <property type="match status" value="1"/>
</dbReference>
<keyword evidence="3" id="KW-0342">GTP-binding</keyword>
<evidence type="ECO:0000313" key="6">
    <source>
        <dbReference type="Proteomes" id="UP001497497"/>
    </source>
</evidence>
<proteinExistence type="inferred from homology"/>
<evidence type="ECO:0000256" key="3">
    <source>
        <dbReference type="ARBA" id="ARBA00023134"/>
    </source>
</evidence>
<feature type="domain" description="AIG1-type G" evidence="4">
    <location>
        <begin position="31"/>
        <end position="242"/>
    </location>
</feature>
<dbReference type="InterPro" id="IPR045058">
    <property type="entry name" value="GIMA/IAN/Toc"/>
</dbReference>
<dbReference type="PANTHER" id="PTHR10903">
    <property type="entry name" value="GTPASE, IMAP FAMILY MEMBER-RELATED"/>
    <property type="match status" value="1"/>
</dbReference>
<dbReference type="GO" id="GO:0005525">
    <property type="term" value="F:GTP binding"/>
    <property type="evidence" value="ECO:0007669"/>
    <property type="project" value="UniProtKB-KW"/>
</dbReference>
<evidence type="ECO:0000259" key="4">
    <source>
        <dbReference type="PROSITE" id="PS51720"/>
    </source>
</evidence>